<dbReference type="Proteomes" id="UP001327560">
    <property type="component" value="Chromosome 4"/>
</dbReference>
<dbReference type="Pfam" id="PF00403">
    <property type="entry name" value="HMA"/>
    <property type="match status" value="1"/>
</dbReference>
<gene>
    <name evidence="7" type="ORF">Cni_G12708</name>
</gene>
<feature type="domain" description="HMA" evidence="6">
    <location>
        <begin position="12"/>
        <end position="75"/>
    </location>
</feature>
<reference evidence="7 8" key="1">
    <citation type="submission" date="2023-10" db="EMBL/GenBank/DDBJ databases">
        <title>Chromosome-scale genome assembly provides insights into flower coloration mechanisms of Canna indica.</title>
        <authorList>
            <person name="Li C."/>
        </authorList>
    </citation>
    <scope>NUCLEOTIDE SEQUENCE [LARGE SCALE GENOMIC DNA]</scope>
    <source>
        <tissue evidence="7">Flower</tissue>
    </source>
</reference>
<dbReference type="SUPFAM" id="SSF55008">
    <property type="entry name" value="HMA, heavy metal-associated domain"/>
    <property type="match status" value="1"/>
</dbReference>
<accession>A0AAQ3K8Y0</accession>
<dbReference type="Gene3D" id="3.30.70.100">
    <property type="match status" value="1"/>
</dbReference>
<keyword evidence="3" id="KW-0636">Prenylation</keyword>
<dbReference type="PANTHER" id="PTHR45868:SF93">
    <property type="entry name" value="OS12G0144600 PROTEIN"/>
    <property type="match status" value="1"/>
</dbReference>
<dbReference type="InterPro" id="IPR006121">
    <property type="entry name" value="HMA_dom"/>
</dbReference>
<name>A0AAQ3K8Y0_9LILI</name>
<dbReference type="CDD" id="cd00371">
    <property type="entry name" value="HMA"/>
    <property type="match status" value="1"/>
</dbReference>
<comment type="similarity">
    <text evidence="4">Belongs to the HIPP family.</text>
</comment>
<sequence>MSKYEEFNLLKIQTVILKVYIHCNGCKQEIKKLLHRIEGVYTVSIDAEQQKVIVSGNVDPTTLIKKLARSGKHAELCSQKSINHQEKDHGKNSSKGHGSSLESFSSGDEDSDGVLDDEEGDEEEEDDDDAEDEDEEEEEKEEYEDEDGDDENGDNDDDELEFLEEKIKQFSSKKKGGNAAANSRKSVNSGDNGDNKEGKKGDGMALHRAQEQQGATNFSTAFHQTPMVMNLHGHGLQNMMLPHDGRYMQPHMMHYSKSPQISPTHKGYYYYPWPHYQTPYLSCHHQPEIGVHGDHLCSDESSSSCVIM</sequence>
<evidence type="ECO:0000256" key="3">
    <source>
        <dbReference type="ARBA" id="ARBA00023289"/>
    </source>
</evidence>
<evidence type="ECO:0000313" key="8">
    <source>
        <dbReference type="Proteomes" id="UP001327560"/>
    </source>
</evidence>
<evidence type="ECO:0000313" key="7">
    <source>
        <dbReference type="EMBL" id="WOL03987.1"/>
    </source>
</evidence>
<keyword evidence="1" id="KW-0488">Methylation</keyword>
<dbReference type="PANTHER" id="PTHR45868">
    <property type="entry name" value="HEAVY METAL-ASSOCIATED ISOPRENYLATED PLANT PROTEIN 33-RELATED"/>
    <property type="match status" value="1"/>
</dbReference>
<dbReference type="GO" id="GO:0046872">
    <property type="term" value="F:metal ion binding"/>
    <property type="evidence" value="ECO:0007669"/>
    <property type="project" value="UniProtKB-KW"/>
</dbReference>
<dbReference type="EMBL" id="CP136893">
    <property type="protein sequence ID" value="WOL03987.1"/>
    <property type="molecule type" value="Genomic_DNA"/>
</dbReference>
<keyword evidence="2" id="KW-0479">Metal-binding</keyword>
<evidence type="ECO:0000256" key="1">
    <source>
        <dbReference type="ARBA" id="ARBA00022481"/>
    </source>
</evidence>
<feature type="region of interest" description="Disordered" evidence="5">
    <location>
        <begin position="75"/>
        <end position="157"/>
    </location>
</feature>
<protein>
    <recommendedName>
        <fullName evidence="6">HMA domain-containing protein</fullName>
    </recommendedName>
</protein>
<proteinExistence type="inferred from homology"/>
<feature type="region of interest" description="Disordered" evidence="5">
    <location>
        <begin position="169"/>
        <end position="204"/>
    </location>
</feature>
<keyword evidence="3" id="KW-0449">Lipoprotein</keyword>
<keyword evidence="8" id="KW-1185">Reference proteome</keyword>
<feature type="compositionally biased region" description="Basic and acidic residues" evidence="5">
    <location>
        <begin position="193"/>
        <end position="202"/>
    </location>
</feature>
<evidence type="ECO:0000256" key="4">
    <source>
        <dbReference type="ARBA" id="ARBA00024045"/>
    </source>
</evidence>
<feature type="compositionally biased region" description="Acidic residues" evidence="5">
    <location>
        <begin position="107"/>
        <end position="157"/>
    </location>
</feature>
<evidence type="ECO:0000259" key="6">
    <source>
        <dbReference type="PROSITE" id="PS50846"/>
    </source>
</evidence>
<evidence type="ECO:0000256" key="2">
    <source>
        <dbReference type="ARBA" id="ARBA00022723"/>
    </source>
</evidence>
<dbReference type="InterPro" id="IPR036163">
    <property type="entry name" value="HMA_dom_sf"/>
</dbReference>
<evidence type="ECO:0000256" key="5">
    <source>
        <dbReference type="SAM" id="MobiDB-lite"/>
    </source>
</evidence>
<organism evidence="7 8">
    <name type="scientific">Canna indica</name>
    <name type="common">Indian-shot</name>
    <dbReference type="NCBI Taxonomy" id="4628"/>
    <lineage>
        <taxon>Eukaryota</taxon>
        <taxon>Viridiplantae</taxon>
        <taxon>Streptophyta</taxon>
        <taxon>Embryophyta</taxon>
        <taxon>Tracheophyta</taxon>
        <taxon>Spermatophyta</taxon>
        <taxon>Magnoliopsida</taxon>
        <taxon>Liliopsida</taxon>
        <taxon>Zingiberales</taxon>
        <taxon>Cannaceae</taxon>
        <taxon>Canna</taxon>
    </lineage>
</organism>
<feature type="compositionally biased region" description="Low complexity" evidence="5">
    <location>
        <begin position="93"/>
        <end position="106"/>
    </location>
</feature>
<dbReference type="AlphaFoldDB" id="A0AAQ3K8Y0"/>
<dbReference type="PROSITE" id="PS50846">
    <property type="entry name" value="HMA_2"/>
    <property type="match status" value="1"/>
</dbReference>